<evidence type="ECO:0000256" key="2">
    <source>
        <dbReference type="ARBA" id="ARBA00008316"/>
    </source>
</evidence>
<dbReference type="Pfam" id="PF01316">
    <property type="entry name" value="Arg_repressor"/>
    <property type="match status" value="1"/>
</dbReference>
<evidence type="ECO:0000259" key="9">
    <source>
        <dbReference type="Pfam" id="PF01316"/>
    </source>
</evidence>
<proteinExistence type="inferred from homology"/>
<keyword evidence="4 8" id="KW-0678">Repressor</keyword>
<dbReference type="GO" id="GO:0006526">
    <property type="term" value="P:L-arginine biosynthetic process"/>
    <property type="evidence" value="ECO:0007669"/>
    <property type="project" value="UniProtKB-UniPathway"/>
</dbReference>
<dbReference type="GO" id="GO:0051259">
    <property type="term" value="P:protein complex oligomerization"/>
    <property type="evidence" value="ECO:0007669"/>
    <property type="project" value="InterPro"/>
</dbReference>
<dbReference type="InterPro" id="IPR036251">
    <property type="entry name" value="Arg_repress_C_sf"/>
</dbReference>
<gene>
    <name evidence="8" type="primary">argR</name>
    <name evidence="11" type="ORF">SAMN04488242_1014</name>
</gene>
<comment type="function">
    <text evidence="8">Regulates arginine biosynthesis genes.</text>
</comment>
<dbReference type="InterPro" id="IPR020900">
    <property type="entry name" value="Arg_repress_DNA-bd"/>
</dbReference>
<accession>A0A1G9J423</accession>
<dbReference type="GO" id="GO:0034618">
    <property type="term" value="F:arginine binding"/>
    <property type="evidence" value="ECO:0007669"/>
    <property type="project" value="InterPro"/>
</dbReference>
<dbReference type="Proteomes" id="UP000199475">
    <property type="component" value="Unassembled WGS sequence"/>
</dbReference>
<keyword evidence="8" id="KW-0055">Arginine biosynthesis</keyword>
<comment type="pathway">
    <text evidence="8">Amino-acid biosynthesis; L-arginine biosynthesis [regulation].</text>
</comment>
<evidence type="ECO:0000259" key="10">
    <source>
        <dbReference type="Pfam" id="PF02863"/>
    </source>
</evidence>
<keyword evidence="6 8" id="KW-0238">DNA-binding</keyword>
<dbReference type="SUPFAM" id="SSF55252">
    <property type="entry name" value="C-terminal domain of arginine repressor"/>
    <property type="match status" value="1"/>
</dbReference>
<keyword evidence="3 8" id="KW-0963">Cytoplasm</keyword>
<protein>
    <recommendedName>
        <fullName evidence="8">Arginine repressor</fullName>
    </recommendedName>
</protein>
<evidence type="ECO:0000256" key="7">
    <source>
        <dbReference type="ARBA" id="ARBA00023163"/>
    </source>
</evidence>
<dbReference type="Gene3D" id="3.30.1360.40">
    <property type="match status" value="1"/>
</dbReference>
<dbReference type="GO" id="GO:1900079">
    <property type="term" value="P:regulation of arginine biosynthetic process"/>
    <property type="evidence" value="ECO:0007669"/>
    <property type="project" value="UniProtKB-UniRule"/>
</dbReference>
<evidence type="ECO:0000313" key="12">
    <source>
        <dbReference type="Proteomes" id="UP000199475"/>
    </source>
</evidence>
<keyword evidence="8" id="KW-0028">Amino-acid biosynthesis</keyword>
<dbReference type="InterPro" id="IPR036390">
    <property type="entry name" value="WH_DNA-bd_sf"/>
</dbReference>
<dbReference type="PANTHER" id="PTHR34471:SF1">
    <property type="entry name" value="ARGININE REPRESSOR"/>
    <property type="match status" value="1"/>
</dbReference>
<keyword evidence="5 8" id="KW-0805">Transcription regulation</keyword>
<dbReference type="Gene3D" id="1.10.10.10">
    <property type="entry name" value="Winged helix-like DNA-binding domain superfamily/Winged helix DNA-binding domain"/>
    <property type="match status" value="1"/>
</dbReference>
<dbReference type="EMBL" id="FNGP01000002">
    <property type="protein sequence ID" value="SDL32091.1"/>
    <property type="molecule type" value="Genomic_DNA"/>
</dbReference>
<evidence type="ECO:0000256" key="6">
    <source>
        <dbReference type="ARBA" id="ARBA00023125"/>
    </source>
</evidence>
<dbReference type="RefSeq" id="WP_093249608.1">
    <property type="nucleotide sequence ID" value="NZ_FNGP01000002.1"/>
</dbReference>
<sequence>MGDVSRAGRQATLRQLLGEARYTSQSELSEALAQQGIVVSQSTLSKDLVALGASRRRAADGSLVYVLQPHDHAAAERLARLCGELLQSLHVAQNQIVLRTPPGAAQYFGSALDRGAIDGVVGTIAGDDTVLVIARDVEAAEHVASELSFMTKTGQLREGAS</sequence>
<comment type="similarity">
    <text evidence="2 8">Belongs to the ArgR family.</text>
</comment>
<evidence type="ECO:0000313" key="11">
    <source>
        <dbReference type="EMBL" id="SDL32091.1"/>
    </source>
</evidence>
<feature type="domain" description="Arginine repressor C-terminal" evidence="10">
    <location>
        <begin position="84"/>
        <end position="147"/>
    </location>
</feature>
<dbReference type="PANTHER" id="PTHR34471">
    <property type="entry name" value="ARGININE REPRESSOR"/>
    <property type="match status" value="1"/>
</dbReference>
<dbReference type="SUPFAM" id="SSF46785">
    <property type="entry name" value="Winged helix' DNA-binding domain"/>
    <property type="match status" value="1"/>
</dbReference>
<evidence type="ECO:0000256" key="5">
    <source>
        <dbReference type="ARBA" id="ARBA00023015"/>
    </source>
</evidence>
<evidence type="ECO:0000256" key="1">
    <source>
        <dbReference type="ARBA" id="ARBA00004496"/>
    </source>
</evidence>
<dbReference type="GO" id="GO:0003700">
    <property type="term" value="F:DNA-binding transcription factor activity"/>
    <property type="evidence" value="ECO:0007669"/>
    <property type="project" value="UniProtKB-UniRule"/>
</dbReference>
<dbReference type="Pfam" id="PF02863">
    <property type="entry name" value="Arg_repressor_C"/>
    <property type="match status" value="1"/>
</dbReference>
<dbReference type="AlphaFoldDB" id="A0A1G9J423"/>
<dbReference type="InterPro" id="IPR001669">
    <property type="entry name" value="Arg_repress"/>
</dbReference>
<evidence type="ECO:0000256" key="8">
    <source>
        <dbReference type="HAMAP-Rule" id="MF_00173"/>
    </source>
</evidence>
<dbReference type="GO" id="GO:0005737">
    <property type="term" value="C:cytoplasm"/>
    <property type="evidence" value="ECO:0007669"/>
    <property type="project" value="UniProtKB-SubCell"/>
</dbReference>
<evidence type="ECO:0000256" key="4">
    <source>
        <dbReference type="ARBA" id="ARBA00022491"/>
    </source>
</evidence>
<dbReference type="OrthoDB" id="7060358at2"/>
<dbReference type="InterPro" id="IPR020899">
    <property type="entry name" value="Arg_repress_C"/>
</dbReference>
<organism evidence="11 12">
    <name type="scientific">Tessaracoccus oleiagri</name>
    <dbReference type="NCBI Taxonomy" id="686624"/>
    <lineage>
        <taxon>Bacteria</taxon>
        <taxon>Bacillati</taxon>
        <taxon>Actinomycetota</taxon>
        <taxon>Actinomycetes</taxon>
        <taxon>Propionibacteriales</taxon>
        <taxon>Propionibacteriaceae</taxon>
        <taxon>Tessaracoccus</taxon>
    </lineage>
</organism>
<dbReference type="UniPathway" id="UPA00068"/>
<comment type="subcellular location">
    <subcellularLocation>
        <location evidence="1 8">Cytoplasm</location>
    </subcellularLocation>
</comment>
<dbReference type="PRINTS" id="PR01467">
    <property type="entry name" value="ARGREPRESSOR"/>
</dbReference>
<evidence type="ECO:0000256" key="3">
    <source>
        <dbReference type="ARBA" id="ARBA00022490"/>
    </source>
</evidence>
<feature type="domain" description="Arginine repressor DNA-binding" evidence="9">
    <location>
        <begin position="5"/>
        <end position="71"/>
    </location>
</feature>
<name>A0A1G9J423_9ACTN</name>
<dbReference type="STRING" id="686624.SAMN04488242_1014"/>
<reference evidence="11 12" key="1">
    <citation type="submission" date="2016-10" db="EMBL/GenBank/DDBJ databases">
        <authorList>
            <person name="de Groot N.N."/>
        </authorList>
    </citation>
    <scope>NUCLEOTIDE SEQUENCE [LARGE SCALE GENOMIC DNA]</scope>
    <source>
        <strain evidence="11 12">CGMCC 1.9159</strain>
    </source>
</reference>
<keyword evidence="7 8" id="KW-0804">Transcription</keyword>
<keyword evidence="12" id="KW-1185">Reference proteome</keyword>
<dbReference type="GO" id="GO:0003677">
    <property type="term" value="F:DNA binding"/>
    <property type="evidence" value="ECO:0007669"/>
    <property type="project" value="UniProtKB-KW"/>
</dbReference>
<dbReference type="InterPro" id="IPR036388">
    <property type="entry name" value="WH-like_DNA-bd_sf"/>
</dbReference>
<dbReference type="HAMAP" id="MF_00173">
    <property type="entry name" value="Arg_repressor"/>
    <property type="match status" value="1"/>
</dbReference>